<gene>
    <name evidence="1" type="ORF">EA798_07800</name>
</gene>
<evidence type="ECO:0000313" key="1">
    <source>
        <dbReference type="EMBL" id="RMH98298.1"/>
    </source>
</evidence>
<keyword evidence="2" id="KW-1185">Reference proteome</keyword>
<proteinExistence type="predicted"/>
<dbReference type="EMBL" id="RFFN01000002">
    <property type="protein sequence ID" value="RMH98298.1"/>
    <property type="molecule type" value="Genomic_DNA"/>
</dbReference>
<evidence type="ECO:0000313" key="2">
    <source>
        <dbReference type="Proteomes" id="UP000279228"/>
    </source>
</evidence>
<accession>A0ABX9UY18</accession>
<reference evidence="1 2" key="1">
    <citation type="submission" date="2018-10" db="EMBL/GenBank/DDBJ databases">
        <title>Pseudomonas songnenensis NEAU-ST5-5(T) genome.</title>
        <authorList>
            <person name="Pengp J."/>
            <person name="Liu Z.-P."/>
        </authorList>
    </citation>
    <scope>NUCLEOTIDE SEQUENCE [LARGE SCALE GENOMIC DNA]</scope>
    <source>
        <strain evidence="1 2">NEAU-ST5-5</strain>
    </source>
</reference>
<sequence length="101" mass="11005">MNSKQQHVVETAPSLQRAMRVWVGWPADRSAASFAQTLAHETAAELLHVLGRAGKAMAVHIQAEWSSPAPRGGLYAPVTVHLAVVEQFVRLAPSQDPRDRS</sequence>
<comment type="caution">
    <text evidence="1">The sequence shown here is derived from an EMBL/GenBank/DDBJ whole genome shotgun (WGS) entry which is preliminary data.</text>
</comment>
<dbReference type="Proteomes" id="UP000279228">
    <property type="component" value="Unassembled WGS sequence"/>
</dbReference>
<name>A0ABX9UY18_9PSED</name>
<protein>
    <submittedName>
        <fullName evidence="1">Uncharacterized protein</fullName>
    </submittedName>
</protein>
<organism evidence="1 2">
    <name type="scientific">Pseudomonas songnenensis</name>
    <dbReference type="NCBI Taxonomy" id="1176259"/>
    <lineage>
        <taxon>Bacteria</taxon>
        <taxon>Pseudomonadati</taxon>
        <taxon>Pseudomonadota</taxon>
        <taxon>Gammaproteobacteria</taxon>
        <taxon>Pseudomonadales</taxon>
        <taxon>Pseudomonadaceae</taxon>
        <taxon>Pseudomonas</taxon>
    </lineage>
</organism>